<protein>
    <submittedName>
        <fullName evidence="3">AAA domain-containing protein</fullName>
    </submittedName>
</protein>
<dbReference type="InterPro" id="IPR041677">
    <property type="entry name" value="DNA2/NAM7_AAA_11"/>
</dbReference>
<dbReference type="Pfam" id="PF13087">
    <property type="entry name" value="AAA_12"/>
    <property type="match status" value="1"/>
</dbReference>
<accession>A0A9X1VSN3</accession>
<dbReference type="AlphaFoldDB" id="A0A9X1VSN3"/>
<dbReference type="InterPro" id="IPR047187">
    <property type="entry name" value="SF1_C_Upf1"/>
</dbReference>
<dbReference type="GO" id="GO:0004386">
    <property type="term" value="F:helicase activity"/>
    <property type="evidence" value="ECO:0007669"/>
    <property type="project" value="InterPro"/>
</dbReference>
<dbReference type="EMBL" id="JAKQYM010000014">
    <property type="protein sequence ID" value="MCI2230287.1"/>
    <property type="molecule type" value="Genomic_DNA"/>
</dbReference>
<dbReference type="InterPro" id="IPR041679">
    <property type="entry name" value="DNA2/NAM7-like_C"/>
</dbReference>
<dbReference type="Gene3D" id="3.40.50.300">
    <property type="entry name" value="P-loop containing nucleotide triphosphate hydrolases"/>
    <property type="match status" value="2"/>
</dbReference>
<dbReference type="RefSeq" id="WP_242179397.1">
    <property type="nucleotide sequence ID" value="NZ_JAKQYM010000014.1"/>
</dbReference>
<evidence type="ECO:0000259" key="1">
    <source>
        <dbReference type="Pfam" id="PF13086"/>
    </source>
</evidence>
<comment type="caution">
    <text evidence="3">The sequence shown here is derived from an EMBL/GenBank/DDBJ whole genome shotgun (WGS) entry which is preliminary data.</text>
</comment>
<gene>
    <name evidence="3" type="ORF">MC378_14000</name>
</gene>
<feature type="domain" description="DNA2/NAM7 helicase-like C-terminal" evidence="2">
    <location>
        <begin position="977"/>
        <end position="1211"/>
    </location>
</feature>
<organism evidence="3 4">
    <name type="scientific">Polaribacter marinus</name>
    <dbReference type="NCBI Taxonomy" id="2916838"/>
    <lineage>
        <taxon>Bacteria</taxon>
        <taxon>Pseudomonadati</taxon>
        <taxon>Bacteroidota</taxon>
        <taxon>Flavobacteriia</taxon>
        <taxon>Flavobacteriales</taxon>
        <taxon>Flavobacteriaceae</taxon>
    </lineage>
</organism>
<dbReference type="PANTHER" id="PTHR10887:SF495">
    <property type="entry name" value="HELICASE SENATAXIN ISOFORM X1-RELATED"/>
    <property type="match status" value="1"/>
</dbReference>
<reference evidence="3" key="1">
    <citation type="submission" date="2022-02" db="EMBL/GenBank/DDBJ databases">
        <title>Polaribacter sp. MSW13, isolated from seawater.</title>
        <authorList>
            <person name="Kristyanto S."/>
            <person name="Jung J."/>
            <person name="Jeon C.O."/>
        </authorList>
    </citation>
    <scope>NUCLEOTIDE SEQUENCE</scope>
    <source>
        <strain evidence="3">MSW13</strain>
    </source>
</reference>
<keyword evidence="4" id="KW-1185">Reference proteome</keyword>
<dbReference type="PANTHER" id="PTHR10887">
    <property type="entry name" value="DNA2/NAM7 HELICASE FAMILY"/>
    <property type="match status" value="1"/>
</dbReference>
<evidence type="ECO:0000313" key="3">
    <source>
        <dbReference type="EMBL" id="MCI2230287.1"/>
    </source>
</evidence>
<name>A0A9X1VSN3_9FLAO</name>
<proteinExistence type="predicted"/>
<dbReference type="InterPro" id="IPR045055">
    <property type="entry name" value="DNA2/NAM7-like"/>
</dbReference>
<evidence type="ECO:0000259" key="2">
    <source>
        <dbReference type="Pfam" id="PF13087"/>
    </source>
</evidence>
<feature type="domain" description="DNA2/NAM7 helicase helicase" evidence="1">
    <location>
        <begin position="900"/>
        <end position="948"/>
    </location>
</feature>
<dbReference type="SUPFAM" id="SSF52540">
    <property type="entry name" value="P-loop containing nucleoside triphosphate hydrolases"/>
    <property type="match status" value="1"/>
</dbReference>
<dbReference type="CDD" id="cd18808">
    <property type="entry name" value="SF1_C_Upf1"/>
    <property type="match status" value="1"/>
</dbReference>
<dbReference type="Proteomes" id="UP001139369">
    <property type="component" value="Unassembled WGS sequence"/>
</dbReference>
<evidence type="ECO:0000313" key="4">
    <source>
        <dbReference type="Proteomes" id="UP001139369"/>
    </source>
</evidence>
<dbReference type="Pfam" id="PF13086">
    <property type="entry name" value="AAA_11"/>
    <property type="match status" value="2"/>
</dbReference>
<dbReference type="InterPro" id="IPR027417">
    <property type="entry name" value="P-loop_NTPase"/>
</dbReference>
<feature type="domain" description="DNA2/NAM7 helicase helicase" evidence="1">
    <location>
        <begin position="624"/>
        <end position="819"/>
    </location>
</feature>
<sequence>MPNHNNEDIFDEEPIELIIRFDNKAVSILDKQKNPSFEELKRWIENKSIECFFQKKNEDEHKVTFQIENKQIELVLKWQEQTFDYKTIINQKSKNVISEIQQLNSDEYTVTENCTVKLIDFKKPYRSQRELEDLYNKICKLEISPKSEIENQQEIWDKWIEAQQLILNKNSQPLEIVKYDQPINIHESLYQFRVKLKQEENLEYKNIEKIISEEPFKLNERINPDGSLFLRYKDISDVLDRVIQKDFTIILERNKQIACVLKITPFSISNKISETFNNRFIVSNNSDTISVYINNLSQKQEVIDKMFLEQFYFKSYGAEFEIDWHCNIKLDKNLKISDHLLRRLRHNVFSRKHNEIDSLKKMYQELISIFGKEKVKSKVYLQFDQSRVNEPMKFENSTFKNTFWTEIKREFYSFDFDTNVSESQQTVAFEFIDYSDLKLKYEKIKSLNRFNIMLSPLNDDFKFKVKIDIIAKKSKKEEFLDKTRQIAGSEFYIDRGDKFEYKNRQVVIGNLNGRNSDYNHYVFNLPYKWSDDKRQTDKFFKFIEEEPKIKVVIPNLRGDQAKISWLNEAMNKITNPKEGLDLKPVNEKIKDFIFDSSKAEEIYKNLSKDEEEWNELERHELLILNDSQRKAVLSALNCTDLALLQGPPGTGKTTVIAEMIWQMVRVNQEQKILLTSETNLAVDNALEKLLNKNHTLVKPIRFGRASKFEEEGKKYAFERIMKWVDEKFETDDNYENEALEEDDVEIVEEDFYNNSVQLWMRRIANNSQQSNPKYSEIMKDWAFEMAQPDKEMKTVFKDKYFKYANVVGSTSSSAGSPNFGADYQRIFNIENQTDNIDIGQQYKWYRTSVSNESIIKSISGEISKEKIIRAFLQNGKDIKSAEKLANSYFRYGSIINNRNTTSLKPIEFDTVITDEASKATPPELLLPMCFGRKNIIIGDHRQLPPMLHDKTFKETLESLETTEAKELASEINKDFVETSQFERLIMHPKVSPTIKSTFNEQYRMHPKINNVIKQFYLDEGGLEPGKPIKENANDTNLNNPFSRHHGFLLNKFINPDIHTIWINVDEPEELSGTSRINNYEIEAVELVIKLLKKSNGFEEYMKHWESSNDPNKFQEEKEIGVISFYGHQVSKLKEIALKARNKYNIPVRLNTVDKFQGMERNIIIVSTVRSDKKIENGEIKKNYDIGFAKSPKRLNVALSRAKRLLIVVGNKNMFYRFKDKNGNQIYKNVIDTINDEGIVVDYKNLKKEFGNNE</sequence>